<proteinExistence type="predicted"/>
<protein>
    <submittedName>
        <fullName evidence="4">Polyketide synthase</fullName>
    </submittedName>
</protein>
<evidence type="ECO:0000256" key="2">
    <source>
        <dbReference type="ARBA" id="ARBA00022553"/>
    </source>
</evidence>
<dbReference type="AlphaFoldDB" id="A0A916PHQ8"/>
<evidence type="ECO:0000256" key="1">
    <source>
        <dbReference type="ARBA" id="ARBA00022450"/>
    </source>
</evidence>
<sequence>MLGIPQAGEVNLQESLFDLGVDSMLALDLRNRLKRSIGATVSLATLMGDITGDGLVAKLEDADERSHTAQKVDISRD</sequence>
<comment type="caution">
    <text evidence="4">The sequence shown here is derived from an EMBL/GenBank/DDBJ whole genome shotgun (WGS) entry which is preliminary data.</text>
</comment>
<evidence type="ECO:0000313" key="4">
    <source>
        <dbReference type="EMBL" id="CPC26904.1"/>
    </source>
</evidence>
<dbReference type="SUPFAM" id="SSF47336">
    <property type="entry name" value="ACP-like"/>
    <property type="match status" value="1"/>
</dbReference>
<dbReference type="Pfam" id="PF00550">
    <property type="entry name" value="PP-binding"/>
    <property type="match status" value="1"/>
</dbReference>
<dbReference type="InterPro" id="IPR036736">
    <property type="entry name" value="ACP-like_sf"/>
</dbReference>
<keyword evidence="2" id="KW-0597">Phosphoprotein</keyword>
<name>A0A916PHQ8_MYCTX</name>
<dbReference type="PROSITE" id="PS50075">
    <property type="entry name" value="CARRIER"/>
    <property type="match status" value="1"/>
</dbReference>
<evidence type="ECO:0000313" key="5">
    <source>
        <dbReference type="Proteomes" id="UP000039021"/>
    </source>
</evidence>
<dbReference type="Gene3D" id="1.10.1200.10">
    <property type="entry name" value="ACP-like"/>
    <property type="match status" value="1"/>
</dbReference>
<organism evidence="4 5">
    <name type="scientific">Mycobacterium tuberculosis</name>
    <dbReference type="NCBI Taxonomy" id="1773"/>
    <lineage>
        <taxon>Bacteria</taxon>
        <taxon>Bacillati</taxon>
        <taxon>Actinomycetota</taxon>
        <taxon>Actinomycetes</taxon>
        <taxon>Mycobacteriales</taxon>
        <taxon>Mycobacteriaceae</taxon>
        <taxon>Mycobacterium</taxon>
        <taxon>Mycobacterium tuberculosis complex</taxon>
    </lineage>
</organism>
<evidence type="ECO:0000259" key="3">
    <source>
        <dbReference type="PROSITE" id="PS50075"/>
    </source>
</evidence>
<dbReference type="Proteomes" id="UP000039021">
    <property type="component" value="Unassembled WGS sequence"/>
</dbReference>
<gene>
    <name evidence="4" type="ORF">ERS007739_05635</name>
</gene>
<accession>A0A916PHQ8</accession>
<feature type="domain" description="Carrier" evidence="3">
    <location>
        <begin position="1"/>
        <end position="63"/>
    </location>
</feature>
<dbReference type="InterPro" id="IPR006162">
    <property type="entry name" value="Ppantetheine_attach_site"/>
</dbReference>
<dbReference type="EMBL" id="CSBK01004931">
    <property type="protein sequence ID" value="CPC26904.1"/>
    <property type="molecule type" value="Genomic_DNA"/>
</dbReference>
<keyword evidence="1" id="KW-0596">Phosphopantetheine</keyword>
<dbReference type="PROSITE" id="PS00012">
    <property type="entry name" value="PHOSPHOPANTETHEINE"/>
    <property type="match status" value="1"/>
</dbReference>
<reference evidence="5" key="1">
    <citation type="submission" date="2015-03" db="EMBL/GenBank/DDBJ databases">
        <authorList>
            <consortium name="Pathogen Informatics"/>
        </authorList>
    </citation>
    <scope>NUCLEOTIDE SEQUENCE [LARGE SCALE GENOMIC DNA]</scope>
    <source>
        <strain evidence="5">N09902308</strain>
    </source>
</reference>
<dbReference type="InterPro" id="IPR009081">
    <property type="entry name" value="PP-bd_ACP"/>
</dbReference>